<dbReference type="InterPro" id="IPR006721">
    <property type="entry name" value="ATP_synth_F1_esu_mt"/>
</dbReference>
<name>A0A9D4H9A3_DREPO</name>
<dbReference type="GO" id="GO:0045259">
    <property type="term" value="C:proton-transporting ATP synthase complex"/>
    <property type="evidence" value="ECO:0007669"/>
    <property type="project" value="InterPro"/>
</dbReference>
<dbReference type="GO" id="GO:0042776">
    <property type="term" value="P:proton motive force-driven mitochondrial ATP synthesis"/>
    <property type="evidence" value="ECO:0007669"/>
    <property type="project" value="TreeGrafter"/>
</dbReference>
<dbReference type="SUPFAM" id="SSF48690">
    <property type="entry name" value="Epsilon subunit of mitochondrial F1F0-ATP synthase"/>
    <property type="match status" value="1"/>
</dbReference>
<evidence type="ECO:0000256" key="1">
    <source>
        <dbReference type="ARBA" id="ARBA00009502"/>
    </source>
</evidence>
<organism evidence="2 3">
    <name type="scientific">Dreissena polymorpha</name>
    <name type="common">Zebra mussel</name>
    <name type="synonym">Mytilus polymorpha</name>
    <dbReference type="NCBI Taxonomy" id="45954"/>
    <lineage>
        <taxon>Eukaryota</taxon>
        <taxon>Metazoa</taxon>
        <taxon>Spiralia</taxon>
        <taxon>Lophotrochozoa</taxon>
        <taxon>Mollusca</taxon>
        <taxon>Bivalvia</taxon>
        <taxon>Autobranchia</taxon>
        <taxon>Heteroconchia</taxon>
        <taxon>Euheterodonta</taxon>
        <taxon>Imparidentia</taxon>
        <taxon>Neoheterodontei</taxon>
        <taxon>Myida</taxon>
        <taxon>Dreissenoidea</taxon>
        <taxon>Dreissenidae</taxon>
        <taxon>Dreissena</taxon>
    </lineage>
</organism>
<proteinExistence type="inferred from homology"/>
<dbReference type="AlphaFoldDB" id="A0A9D4H9A3"/>
<dbReference type="InterPro" id="IPR036742">
    <property type="entry name" value="ATP_synth_F1_esu_sf_mt"/>
</dbReference>
<dbReference type="Proteomes" id="UP000828390">
    <property type="component" value="Unassembled WGS sequence"/>
</dbReference>
<reference evidence="2" key="1">
    <citation type="journal article" date="2019" name="bioRxiv">
        <title>The Genome of the Zebra Mussel, Dreissena polymorpha: A Resource for Invasive Species Research.</title>
        <authorList>
            <person name="McCartney M.A."/>
            <person name="Auch B."/>
            <person name="Kono T."/>
            <person name="Mallez S."/>
            <person name="Zhang Y."/>
            <person name="Obille A."/>
            <person name="Becker A."/>
            <person name="Abrahante J.E."/>
            <person name="Garbe J."/>
            <person name="Badalamenti J.P."/>
            <person name="Herman A."/>
            <person name="Mangelson H."/>
            <person name="Liachko I."/>
            <person name="Sullivan S."/>
            <person name="Sone E.D."/>
            <person name="Koren S."/>
            <person name="Silverstein K.A.T."/>
            <person name="Beckman K.B."/>
            <person name="Gohl D.M."/>
        </authorList>
    </citation>
    <scope>NUCLEOTIDE SEQUENCE</scope>
    <source>
        <strain evidence="2">Duluth1</strain>
        <tissue evidence="2">Whole animal</tissue>
    </source>
</reference>
<dbReference type="PANTHER" id="PTHR12448:SF0">
    <property type="entry name" value="ATP SYNTHASE SUBUNIT EPSILON, MITOCHONDRIAL"/>
    <property type="match status" value="1"/>
</dbReference>
<comment type="caution">
    <text evidence="2">The sequence shown here is derived from an EMBL/GenBank/DDBJ whole genome shotgun (WGS) entry which is preliminary data.</text>
</comment>
<keyword evidence="3" id="KW-1185">Reference proteome</keyword>
<reference evidence="2" key="2">
    <citation type="submission" date="2020-11" db="EMBL/GenBank/DDBJ databases">
        <authorList>
            <person name="McCartney M.A."/>
            <person name="Auch B."/>
            <person name="Kono T."/>
            <person name="Mallez S."/>
            <person name="Becker A."/>
            <person name="Gohl D.M."/>
            <person name="Silverstein K.A.T."/>
            <person name="Koren S."/>
            <person name="Bechman K.B."/>
            <person name="Herman A."/>
            <person name="Abrahante J.E."/>
            <person name="Garbe J."/>
        </authorList>
    </citation>
    <scope>NUCLEOTIDE SEQUENCE</scope>
    <source>
        <strain evidence="2">Duluth1</strain>
        <tissue evidence="2">Whole animal</tissue>
    </source>
</reference>
<dbReference type="EMBL" id="JAIWYP010000004">
    <property type="protein sequence ID" value="KAH3830622.1"/>
    <property type="molecule type" value="Genomic_DNA"/>
</dbReference>
<evidence type="ECO:0000313" key="3">
    <source>
        <dbReference type="Proteomes" id="UP000828390"/>
    </source>
</evidence>
<gene>
    <name evidence="2" type="ORF">DPMN_103867</name>
</gene>
<dbReference type="GO" id="GO:0046933">
    <property type="term" value="F:proton-transporting ATP synthase activity, rotational mechanism"/>
    <property type="evidence" value="ECO:0007669"/>
    <property type="project" value="InterPro"/>
</dbReference>
<comment type="similarity">
    <text evidence="1">Belongs to the eukaryotic ATPase epsilon family.</text>
</comment>
<protein>
    <submittedName>
        <fullName evidence="2">Uncharacterized protein</fullName>
    </submittedName>
</protein>
<dbReference type="PANTHER" id="PTHR12448">
    <property type="entry name" value="ATP SYNTHASE EPSILON CHAIN, MITOCHONDRIAL"/>
    <property type="match status" value="1"/>
</dbReference>
<dbReference type="CDD" id="cd12153">
    <property type="entry name" value="F1-ATPase_epsilon"/>
    <property type="match status" value="1"/>
</dbReference>
<evidence type="ECO:0000313" key="2">
    <source>
        <dbReference type="EMBL" id="KAH3830622.1"/>
    </source>
</evidence>
<sequence length="68" mass="7581">MSAFTVWRNAGINYIRYSSINARAVRDCLKADLKADASKRGEETIIKAIRFENGKPIGPDGKPLPLKF</sequence>
<accession>A0A9D4H9A3</accession>
<dbReference type="Pfam" id="PF04627">
    <property type="entry name" value="ATP-synt_Eps"/>
    <property type="match status" value="1"/>
</dbReference>
<dbReference type="GO" id="GO:0005743">
    <property type="term" value="C:mitochondrial inner membrane"/>
    <property type="evidence" value="ECO:0007669"/>
    <property type="project" value="InterPro"/>
</dbReference>
<dbReference type="Gene3D" id="1.10.1620.20">
    <property type="entry name" value="ATP synthase, F1 complex, epsilon subunit superfamily, mitochondrial"/>
    <property type="match status" value="1"/>
</dbReference>